<evidence type="ECO:0000313" key="4">
    <source>
        <dbReference type="Proteomes" id="UP000618382"/>
    </source>
</evidence>
<protein>
    <recommendedName>
        <fullName evidence="2">Peptidoglycan binding-like domain-containing protein</fullName>
    </recommendedName>
</protein>
<gene>
    <name evidence="3" type="ORF">Col01nite_19070</name>
</gene>
<feature type="transmembrane region" description="Helical" evidence="1">
    <location>
        <begin position="33"/>
        <end position="56"/>
    </location>
</feature>
<dbReference type="InterPro" id="IPR036366">
    <property type="entry name" value="PGBDSf"/>
</dbReference>
<keyword evidence="1" id="KW-0472">Membrane</keyword>
<dbReference type="Proteomes" id="UP000618382">
    <property type="component" value="Unassembled WGS sequence"/>
</dbReference>
<accession>A0ABQ4DBE6</accession>
<keyword evidence="1" id="KW-1133">Transmembrane helix</keyword>
<keyword evidence="4" id="KW-1185">Reference proteome</keyword>
<comment type="caution">
    <text evidence="3">The sequence shown here is derived from an EMBL/GenBank/DDBJ whole genome shotgun (WGS) entry which is preliminary data.</text>
</comment>
<dbReference type="InterPro" id="IPR002477">
    <property type="entry name" value="Peptidoglycan-bd-like"/>
</dbReference>
<dbReference type="SUPFAM" id="SSF47090">
    <property type="entry name" value="PGBD-like"/>
    <property type="match status" value="1"/>
</dbReference>
<proteinExistence type="predicted"/>
<keyword evidence="1" id="KW-0812">Transmembrane</keyword>
<dbReference type="EMBL" id="BONN01000004">
    <property type="protein sequence ID" value="GIG32748.1"/>
    <property type="molecule type" value="Genomic_DNA"/>
</dbReference>
<dbReference type="InterPro" id="IPR036365">
    <property type="entry name" value="PGBD-like_sf"/>
</dbReference>
<evidence type="ECO:0000259" key="2">
    <source>
        <dbReference type="Pfam" id="PF01471"/>
    </source>
</evidence>
<dbReference type="Pfam" id="PF01471">
    <property type="entry name" value="PG_binding_1"/>
    <property type="match status" value="1"/>
</dbReference>
<name>A0ABQ4DBE6_9CELL</name>
<dbReference type="Gene3D" id="1.10.101.10">
    <property type="entry name" value="PGBD-like superfamily/PGBD"/>
    <property type="match status" value="1"/>
</dbReference>
<evidence type="ECO:0000256" key="1">
    <source>
        <dbReference type="SAM" id="Phobius"/>
    </source>
</evidence>
<feature type="domain" description="Peptidoglycan binding-like" evidence="2">
    <location>
        <begin position="149"/>
        <end position="191"/>
    </location>
</feature>
<sequence>MGASVSPLHADDGLRLATTGGRMRRRRGDDGSAAPWLVLTVLLVIPVVVLTGWWLVAAAENRTAAAAPVAAVVVPVAREDVRAEASVSVSLGEAPGFELTMTGQGTVTTPPTVGAVLDSGAEVLRVDDRPIRAMVADAPLWRALSAGDTGPDVVRLQEHLAALGYYDGAADGAFGAGLRRAVETFNTDAGLGRRVPAFDPATVVWVGPEPLTVHEVLTTAGASIAPGTAVARGPARPDAVTVTEPQGGIAGLGDFTGGATLAVADVEVPYVPGSGAVESAPDVAAVSDALSPGTEGVARVSAVEARPVAVVPASALVQGADGTVCLYGSADARPVAVTPVGGGVGSAQLPSDLELDEVLTNPGRVDLAHPCGS</sequence>
<reference evidence="3 4" key="1">
    <citation type="submission" date="2021-01" db="EMBL/GenBank/DDBJ databases">
        <title>Whole genome shotgun sequence of Cellulomonas oligotrophica NBRC 109435.</title>
        <authorList>
            <person name="Komaki H."/>
            <person name="Tamura T."/>
        </authorList>
    </citation>
    <scope>NUCLEOTIDE SEQUENCE [LARGE SCALE GENOMIC DNA]</scope>
    <source>
        <strain evidence="3 4">NBRC 109435</strain>
    </source>
</reference>
<organism evidence="3 4">
    <name type="scientific">Cellulomonas oligotrophica</name>
    <dbReference type="NCBI Taxonomy" id="931536"/>
    <lineage>
        <taxon>Bacteria</taxon>
        <taxon>Bacillati</taxon>
        <taxon>Actinomycetota</taxon>
        <taxon>Actinomycetes</taxon>
        <taxon>Micrococcales</taxon>
        <taxon>Cellulomonadaceae</taxon>
        <taxon>Cellulomonas</taxon>
    </lineage>
</organism>
<evidence type="ECO:0000313" key="3">
    <source>
        <dbReference type="EMBL" id="GIG32748.1"/>
    </source>
</evidence>